<sequence length="41" mass="4363">MNIRRHIFAVAATAMLATGAYAADIKLGVSDHLLAALPLWV</sequence>
<evidence type="ECO:0000313" key="1">
    <source>
        <dbReference type="EMBL" id="ACB43643.1"/>
    </source>
</evidence>
<dbReference type="KEGG" id="pne:Pnec_0351"/>
<reference evidence="1" key="1">
    <citation type="submission" date="2008-03" db="EMBL/GenBank/DDBJ databases">
        <title>Complete sequence of Polynucleobacter necessarius STIR1.</title>
        <authorList>
            <consortium name="US DOE Joint Genome Institute"/>
            <person name="Copeland A."/>
            <person name="Lucas S."/>
            <person name="Lapidus A."/>
            <person name="Barry K."/>
            <person name="Detter J.C."/>
            <person name="Glavina del Rio T."/>
            <person name="Hammon N."/>
            <person name="Israni S."/>
            <person name="Dalin E."/>
            <person name="Tice H."/>
            <person name="Pitluck S."/>
            <person name="Chain P."/>
            <person name="Malfatti S."/>
            <person name="Shin M."/>
            <person name="Vergez L."/>
            <person name="Schmutz J."/>
            <person name="Larimer F."/>
            <person name="Land M."/>
            <person name="Hauser L."/>
            <person name="Kyrpides N."/>
            <person name="Kim E."/>
            <person name="Hahn M."/>
            <person name="Richardson P."/>
        </authorList>
    </citation>
    <scope>NUCLEOTIDE SEQUENCE [LARGE SCALE GENOMIC DNA]</scope>
    <source>
        <strain evidence="1">STIR1</strain>
    </source>
</reference>
<dbReference type="HOGENOM" id="CLU_3274302_0_0_4"/>
<name>B1XTG6_POLNS</name>
<proteinExistence type="predicted"/>
<dbReference type="STRING" id="452638.Pnec_0351"/>
<accession>B1XTG6</accession>
<organism evidence="1">
    <name type="scientific">Polynucleobacter necessarius subsp. necessarius (strain STIR1)</name>
    <dbReference type="NCBI Taxonomy" id="452638"/>
    <lineage>
        <taxon>Bacteria</taxon>
        <taxon>Pseudomonadati</taxon>
        <taxon>Pseudomonadota</taxon>
        <taxon>Betaproteobacteria</taxon>
        <taxon>Burkholderiales</taxon>
        <taxon>Burkholderiaceae</taxon>
        <taxon>Polynucleobacter</taxon>
    </lineage>
</organism>
<protein>
    <submittedName>
        <fullName evidence="1">Uncharacterized protein</fullName>
    </submittedName>
</protein>
<gene>
    <name evidence="1" type="ordered locus">Pnec_0351</name>
</gene>
<dbReference type="AlphaFoldDB" id="B1XTG6"/>
<dbReference type="EMBL" id="CP001010">
    <property type="protein sequence ID" value="ACB43643.1"/>
    <property type="molecule type" value="Genomic_DNA"/>
</dbReference>